<protein>
    <recommendedName>
        <fullName evidence="7">Glucuronosyltransferase</fullName>
    </recommendedName>
</protein>
<dbReference type="Proteomes" id="UP001148838">
    <property type="component" value="Unassembled WGS sequence"/>
</dbReference>
<dbReference type="CDD" id="cd03784">
    <property type="entry name" value="GT1_Gtf-like"/>
    <property type="match status" value="1"/>
</dbReference>
<evidence type="ECO:0000256" key="4">
    <source>
        <dbReference type="SAM" id="Phobius"/>
    </source>
</evidence>
<comment type="similarity">
    <text evidence="1">Belongs to the UDP-glycosyltransferase family.</text>
</comment>
<feature type="non-terminal residue" evidence="5">
    <location>
        <position position="1"/>
    </location>
</feature>
<keyword evidence="3" id="KW-0808">Transferase</keyword>
<proteinExistence type="inferred from homology"/>
<keyword evidence="4" id="KW-0812">Transmembrane</keyword>
<evidence type="ECO:0000256" key="2">
    <source>
        <dbReference type="ARBA" id="ARBA00022676"/>
    </source>
</evidence>
<keyword evidence="2" id="KW-0328">Glycosyltransferase</keyword>
<keyword evidence="4" id="KW-1133">Transmembrane helix</keyword>
<dbReference type="InterPro" id="IPR002213">
    <property type="entry name" value="UDP_glucos_trans"/>
</dbReference>
<evidence type="ECO:0008006" key="7">
    <source>
        <dbReference type="Google" id="ProtNLM"/>
    </source>
</evidence>
<keyword evidence="6" id="KW-1185">Reference proteome</keyword>
<dbReference type="InterPro" id="IPR050271">
    <property type="entry name" value="UDP-glycosyltransferase"/>
</dbReference>
<comment type="caution">
    <text evidence="5">The sequence shown here is derived from an EMBL/GenBank/DDBJ whole genome shotgun (WGS) entry which is preliminary data.</text>
</comment>
<dbReference type="PANTHER" id="PTHR48043:SF159">
    <property type="entry name" value="EG:EG0003.4 PROTEIN-RELATED"/>
    <property type="match status" value="1"/>
</dbReference>
<feature type="transmembrane region" description="Helical" evidence="4">
    <location>
        <begin position="504"/>
        <end position="531"/>
    </location>
</feature>
<keyword evidence="4" id="KW-0472">Membrane</keyword>
<evidence type="ECO:0000313" key="5">
    <source>
        <dbReference type="EMBL" id="KAJ4429514.1"/>
    </source>
</evidence>
<reference evidence="5 6" key="1">
    <citation type="journal article" date="2022" name="Allergy">
        <title>Genome assembly and annotation of Periplaneta americana reveal a comprehensive cockroach allergen profile.</title>
        <authorList>
            <person name="Wang L."/>
            <person name="Xiong Q."/>
            <person name="Saelim N."/>
            <person name="Wang L."/>
            <person name="Nong W."/>
            <person name="Wan A.T."/>
            <person name="Shi M."/>
            <person name="Liu X."/>
            <person name="Cao Q."/>
            <person name="Hui J.H.L."/>
            <person name="Sookrung N."/>
            <person name="Leung T.F."/>
            <person name="Tungtrongchitr A."/>
            <person name="Tsui S.K.W."/>
        </authorList>
    </citation>
    <scope>NUCLEOTIDE SEQUENCE [LARGE SCALE GENOMIC DNA]</scope>
    <source>
        <strain evidence="5">PWHHKU_190912</strain>
    </source>
</reference>
<sequence>TPVPNYTDVDISFSHANYKSKFDFMGMTQTSAYRAMKNLFPYLSQLADQQLSSPPVQEFIRSNDSKFDLVFLQTLTFQSYYGLIHHVGSPPVIGIQPVEAIWTASSAVGNPLNPSYCPDILLPFSNHMTFYERLQNTLFWIWIRYFIHTVILPDQEAIMRKHFGPSPPPVVEAERNMSLFMLSTNWMFNYPIPLVPAFITFHSLHVKTQPDPLPQDLQQFLDEANEGVIYFSLGSNARSDHMPEEKIRVFLEVFSEVSIKVLWKWESDILPGQPSNVRTGKWLPQQDILETIVFNTTNNIECSEFNIDLCRSLISADIPLYKLKNKVFREFLEKYTQHTIPDESTLRKTYAPSIYDETIQKIRDEIKDSSIWVSIDETPDKEAHRNVRLFITHCGAQSLQEAVYHAVPLLGIPIFHDQVHHAKKIEHEGIGIRLLFNDLTKETLLNAINEILSDSRYKNNMKRMSAIAKDEPQTSIDKAVWWTEYVLRHNGAKHLRSAAVDLTWYQYFLLDVLAFLFIIIILILYAVYICFTTIYRYLMQHISEIKSKRD</sequence>
<evidence type="ECO:0000313" key="6">
    <source>
        <dbReference type="Proteomes" id="UP001148838"/>
    </source>
</evidence>
<gene>
    <name evidence="5" type="ORF">ANN_21683</name>
</gene>
<accession>A0ABQ8S6K6</accession>
<evidence type="ECO:0000256" key="1">
    <source>
        <dbReference type="ARBA" id="ARBA00009995"/>
    </source>
</evidence>
<name>A0ABQ8S6K6_PERAM</name>
<dbReference type="SUPFAM" id="SSF53756">
    <property type="entry name" value="UDP-Glycosyltransferase/glycogen phosphorylase"/>
    <property type="match status" value="2"/>
</dbReference>
<dbReference type="PANTHER" id="PTHR48043">
    <property type="entry name" value="EG:EG0003.4 PROTEIN-RELATED"/>
    <property type="match status" value="1"/>
</dbReference>
<evidence type="ECO:0000256" key="3">
    <source>
        <dbReference type="ARBA" id="ARBA00022679"/>
    </source>
</evidence>
<dbReference type="Pfam" id="PF00201">
    <property type="entry name" value="UDPGT"/>
    <property type="match status" value="2"/>
</dbReference>
<dbReference type="EMBL" id="JAJSOF020000033">
    <property type="protein sequence ID" value="KAJ4429514.1"/>
    <property type="molecule type" value="Genomic_DNA"/>
</dbReference>
<organism evidence="5 6">
    <name type="scientific">Periplaneta americana</name>
    <name type="common">American cockroach</name>
    <name type="synonym">Blatta americana</name>
    <dbReference type="NCBI Taxonomy" id="6978"/>
    <lineage>
        <taxon>Eukaryota</taxon>
        <taxon>Metazoa</taxon>
        <taxon>Ecdysozoa</taxon>
        <taxon>Arthropoda</taxon>
        <taxon>Hexapoda</taxon>
        <taxon>Insecta</taxon>
        <taxon>Pterygota</taxon>
        <taxon>Neoptera</taxon>
        <taxon>Polyneoptera</taxon>
        <taxon>Dictyoptera</taxon>
        <taxon>Blattodea</taxon>
        <taxon>Blattoidea</taxon>
        <taxon>Blattidae</taxon>
        <taxon>Blattinae</taxon>
        <taxon>Periplaneta</taxon>
    </lineage>
</organism>
<dbReference type="Gene3D" id="3.40.50.2000">
    <property type="entry name" value="Glycogen Phosphorylase B"/>
    <property type="match status" value="1"/>
</dbReference>